<feature type="domain" description="BZIP" evidence="8">
    <location>
        <begin position="61"/>
        <end position="106"/>
    </location>
</feature>
<organism evidence="9 10">
    <name type="scientific">Eptatretus burgeri</name>
    <name type="common">Inshore hagfish</name>
    <dbReference type="NCBI Taxonomy" id="7764"/>
    <lineage>
        <taxon>Eukaryota</taxon>
        <taxon>Metazoa</taxon>
        <taxon>Chordata</taxon>
        <taxon>Craniata</taxon>
        <taxon>Vertebrata</taxon>
        <taxon>Cyclostomata</taxon>
        <taxon>Myxini</taxon>
        <taxon>Myxiniformes</taxon>
        <taxon>Myxinidae</taxon>
        <taxon>Eptatretinae</taxon>
        <taxon>Eptatretus</taxon>
    </lineage>
</organism>
<dbReference type="PANTHER" id="PTHR11462">
    <property type="entry name" value="JUN TRANSCRIPTION FACTOR-RELATED"/>
    <property type="match status" value="1"/>
</dbReference>
<evidence type="ECO:0000313" key="10">
    <source>
        <dbReference type="Proteomes" id="UP000694388"/>
    </source>
</evidence>
<dbReference type="GeneTree" id="ENSGT00940000161195"/>
<dbReference type="SMART" id="SM00338">
    <property type="entry name" value="BRLZ"/>
    <property type="match status" value="1"/>
</dbReference>
<keyword evidence="7" id="KW-0175">Coiled coil</keyword>
<dbReference type="InterPro" id="IPR050946">
    <property type="entry name" value="AP-1_TF_bZIP"/>
</dbReference>
<dbReference type="GO" id="GO:0051726">
    <property type="term" value="P:regulation of cell cycle"/>
    <property type="evidence" value="ECO:0007669"/>
    <property type="project" value="TreeGrafter"/>
</dbReference>
<evidence type="ECO:0000256" key="7">
    <source>
        <dbReference type="SAM" id="Coils"/>
    </source>
</evidence>
<dbReference type="PROSITE" id="PS00036">
    <property type="entry name" value="BZIP_BASIC"/>
    <property type="match status" value="1"/>
</dbReference>
<keyword evidence="2" id="KW-0805">Transcription regulation</keyword>
<accession>A0A8C4NHB0</accession>
<comment type="similarity">
    <text evidence="1">Belongs to the bZIP family. Jun subfamily.</text>
</comment>
<sequence length="116" mass="12805">MLVFGYWTVGGGGVGRECRSRWSAEGEGKGVGGGGEPLQMVPESRAMAGSVGPIDLEEQELMKVERKRHRNRIAATRCRRRKLERIARLQDKVASLKAQNVTLENQAGECPPFCHI</sequence>
<feature type="coiled-coil region" evidence="7">
    <location>
        <begin position="79"/>
        <end position="106"/>
    </location>
</feature>
<evidence type="ECO:0000313" key="9">
    <source>
        <dbReference type="Ensembl" id="ENSEBUP00000006753.1"/>
    </source>
</evidence>
<dbReference type="AlphaFoldDB" id="A0A8C4NHB0"/>
<evidence type="ECO:0000256" key="6">
    <source>
        <dbReference type="ARBA" id="ARBA00030588"/>
    </source>
</evidence>
<keyword evidence="10" id="KW-1185">Reference proteome</keyword>
<dbReference type="PRINTS" id="PR00043">
    <property type="entry name" value="LEUZIPPRJUN"/>
</dbReference>
<proteinExistence type="inferred from homology"/>
<dbReference type="InterPro" id="IPR004827">
    <property type="entry name" value="bZIP"/>
</dbReference>
<keyword evidence="3" id="KW-0238">DNA-binding</keyword>
<evidence type="ECO:0000256" key="3">
    <source>
        <dbReference type="ARBA" id="ARBA00023125"/>
    </source>
</evidence>
<dbReference type="Proteomes" id="UP000694388">
    <property type="component" value="Unplaced"/>
</dbReference>
<dbReference type="GO" id="GO:0000978">
    <property type="term" value="F:RNA polymerase II cis-regulatory region sequence-specific DNA binding"/>
    <property type="evidence" value="ECO:0007669"/>
    <property type="project" value="TreeGrafter"/>
</dbReference>
<evidence type="ECO:0000256" key="2">
    <source>
        <dbReference type="ARBA" id="ARBA00023015"/>
    </source>
</evidence>
<reference evidence="9" key="1">
    <citation type="submission" date="2025-08" db="UniProtKB">
        <authorList>
            <consortium name="Ensembl"/>
        </authorList>
    </citation>
    <scope>IDENTIFICATION</scope>
</reference>
<dbReference type="GO" id="GO:0000981">
    <property type="term" value="F:DNA-binding transcription factor activity, RNA polymerase II-specific"/>
    <property type="evidence" value="ECO:0007669"/>
    <property type="project" value="TreeGrafter"/>
</dbReference>
<dbReference type="GO" id="GO:0005667">
    <property type="term" value="C:transcription regulator complex"/>
    <property type="evidence" value="ECO:0007669"/>
    <property type="project" value="TreeGrafter"/>
</dbReference>
<reference evidence="9" key="2">
    <citation type="submission" date="2025-09" db="UniProtKB">
        <authorList>
            <consortium name="Ensembl"/>
        </authorList>
    </citation>
    <scope>IDENTIFICATION</scope>
</reference>
<dbReference type="GO" id="GO:0042127">
    <property type="term" value="P:regulation of cell population proliferation"/>
    <property type="evidence" value="ECO:0007669"/>
    <property type="project" value="TreeGrafter"/>
</dbReference>
<name>A0A8C4NHB0_EPTBU</name>
<dbReference type="PANTHER" id="PTHR11462:SF37">
    <property type="entry name" value="TRANSCRIPTION FACTOR JUNB"/>
    <property type="match status" value="1"/>
</dbReference>
<dbReference type="Pfam" id="PF00170">
    <property type="entry name" value="bZIP_1"/>
    <property type="match status" value="1"/>
</dbReference>
<keyword evidence="4" id="KW-0804">Transcription</keyword>
<dbReference type="SUPFAM" id="SSF57959">
    <property type="entry name" value="Leucine zipper domain"/>
    <property type="match status" value="1"/>
</dbReference>
<evidence type="ECO:0000259" key="8">
    <source>
        <dbReference type="PROSITE" id="PS50217"/>
    </source>
</evidence>
<dbReference type="Ensembl" id="ENSEBUT00000007216.1">
    <property type="protein sequence ID" value="ENSEBUP00000006753.1"/>
    <property type="gene ID" value="ENSEBUG00000004452.1"/>
</dbReference>
<evidence type="ECO:0000256" key="5">
    <source>
        <dbReference type="ARBA" id="ARBA00029505"/>
    </source>
</evidence>
<evidence type="ECO:0000256" key="1">
    <source>
        <dbReference type="ARBA" id="ARBA00006882"/>
    </source>
</evidence>
<dbReference type="InterPro" id="IPR002112">
    <property type="entry name" value="Leuzip_Jun"/>
</dbReference>
<dbReference type="Gene3D" id="1.20.5.170">
    <property type="match status" value="1"/>
</dbReference>
<dbReference type="InterPro" id="IPR046347">
    <property type="entry name" value="bZIP_sf"/>
</dbReference>
<dbReference type="PROSITE" id="PS50217">
    <property type="entry name" value="BZIP"/>
    <property type="match status" value="1"/>
</dbReference>
<protein>
    <recommendedName>
        <fullName evidence="5">Transcription factor JunB</fullName>
    </recommendedName>
    <alternativeName>
        <fullName evidence="6">Transcription factor AP-1 subunit JunB</fullName>
    </alternativeName>
</protein>
<evidence type="ECO:0000256" key="4">
    <source>
        <dbReference type="ARBA" id="ARBA00023163"/>
    </source>
</evidence>
<dbReference type="CDD" id="cd14696">
    <property type="entry name" value="bZIP_Jun"/>
    <property type="match status" value="1"/>
</dbReference>